<reference evidence="1 2" key="1">
    <citation type="journal article" date="2019" name="Genome Biol. Evol.">
        <title>Insights into the evolution of the New World diploid cottons (Gossypium, subgenus Houzingenia) based on genome sequencing.</title>
        <authorList>
            <person name="Grover C.E."/>
            <person name="Arick M.A. 2nd"/>
            <person name="Thrash A."/>
            <person name="Conover J.L."/>
            <person name="Sanders W.S."/>
            <person name="Peterson D.G."/>
            <person name="Frelichowski J.E."/>
            <person name="Scheffler J.A."/>
            <person name="Scheffler B.E."/>
            <person name="Wendel J.F."/>
        </authorList>
    </citation>
    <scope>NUCLEOTIDE SEQUENCE [LARGE SCALE GENOMIC DNA]</scope>
    <source>
        <strain evidence="1">1</strain>
        <tissue evidence="1">Leaf</tissue>
    </source>
</reference>
<dbReference type="OrthoDB" id="994572at2759"/>
<feature type="non-terminal residue" evidence="1">
    <location>
        <position position="305"/>
    </location>
</feature>
<dbReference type="EMBL" id="JABFAF010000010">
    <property type="protein sequence ID" value="MBA0867863.1"/>
    <property type="molecule type" value="Genomic_DNA"/>
</dbReference>
<sequence length="305" mass="33562">PEISWRDKVLGREVPGYGREDLELLDGDVTRCTVNGIPVISFSERVQQILFREMATTVVVKLLGRNLSYSILQNRIQSLRKLSQQFHLMDLENGLSDLPGFLYKRQILEKVRGLIGTVIKLDFQMDKGSTGKFARMAVGIERQPLVSQIMVNGGPSKEMDMGVRSTKEDLLKANKVGEVTEPFGPWMIVERKSRRNPQIRQSLETKGPVINASNLLGRKMVVNSMMEADLQGGADFLDVAERIEVSGPTRKDSGNLSGLLVVPLNLDNKALEYAGNLVSVGPGLTAQGDGGLVNTISVDNLTNVQ</sequence>
<organism evidence="1 2">
    <name type="scientific">Gossypium schwendimanii</name>
    <name type="common">Cotton</name>
    <dbReference type="NCBI Taxonomy" id="34291"/>
    <lineage>
        <taxon>Eukaryota</taxon>
        <taxon>Viridiplantae</taxon>
        <taxon>Streptophyta</taxon>
        <taxon>Embryophyta</taxon>
        <taxon>Tracheophyta</taxon>
        <taxon>Spermatophyta</taxon>
        <taxon>Magnoliopsida</taxon>
        <taxon>eudicotyledons</taxon>
        <taxon>Gunneridae</taxon>
        <taxon>Pentapetalae</taxon>
        <taxon>rosids</taxon>
        <taxon>malvids</taxon>
        <taxon>Malvales</taxon>
        <taxon>Malvaceae</taxon>
        <taxon>Malvoideae</taxon>
        <taxon>Gossypium</taxon>
    </lineage>
</organism>
<accession>A0A7J9M9V1</accession>
<protein>
    <submittedName>
        <fullName evidence="1">Uncharacterized protein</fullName>
    </submittedName>
</protein>
<dbReference type="AlphaFoldDB" id="A0A7J9M9V1"/>
<evidence type="ECO:0000313" key="2">
    <source>
        <dbReference type="Proteomes" id="UP000593576"/>
    </source>
</evidence>
<comment type="caution">
    <text evidence="1">The sequence shown here is derived from an EMBL/GenBank/DDBJ whole genome shotgun (WGS) entry which is preliminary data.</text>
</comment>
<keyword evidence="2" id="KW-1185">Reference proteome</keyword>
<evidence type="ECO:0000313" key="1">
    <source>
        <dbReference type="EMBL" id="MBA0867863.1"/>
    </source>
</evidence>
<gene>
    <name evidence="1" type="ORF">Goshw_005220</name>
</gene>
<proteinExistence type="predicted"/>
<dbReference type="Proteomes" id="UP000593576">
    <property type="component" value="Unassembled WGS sequence"/>
</dbReference>
<name>A0A7J9M9V1_GOSSC</name>